<dbReference type="SUPFAM" id="SSF51735">
    <property type="entry name" value="NAD(P)-binding Rossmann-fold domains"/>
    <property type="match status" value="1"/>
</dbReference>
<dbReference type="SMART" id="SM00829">
    <property type="entry name" value="PKS_ER"/>
    <property type="match status" value="1"/>
</dbReference>
<reference evidence="2 3" key="1">
    <citation type="submission" date="2021-01" db="EMBL/GenBank/DDBJ databases">
        <title>Whole genome shotgun sequence of Actinoplanes durhamensis NBRC 14914.</title>
        <authorList>
            <person name="Komaki H."/>
            <person name="Tamura T."/>
        </authorList>
    </citation>
    <scope>NUCLEOTIDE SEQUENCE [LARGE SCALE GENOMIC DNA]</scope>
    <source>
        <strain evidence="2 3">NBRC 14914</strain>
    </source>
</reference>
<dbReference type="Gene3D" id="3.90.180.10">
    <property type="entry name" value="Medium-chain alcohol dehydrogenases, catalytic domain"/>
    <property type="match status" value="1"/>
</dbReference>
<dbReference type="InterPro" id="IPR052585">
    <property type="entry name" value="Lipid_raft_assoc_Zn_ADH"/>
</dbReference>
<keyword evidence="3" id="KW-1185">Reference proteome</keyword>
<gene>
    <name evidence="2" type="ORF">Adu01nite_27780</name>
</gene>
<dbReference type="InterPro" id="IPR036291">
    <property type="entry name" value="NAD(P)-bd_dom_sf"/>
</dbReference>
<dbReference type="InterPro" id="IPR011032">
    <property type="entry name" value="GroES-like_sf"/>
</dbReference>
<dbReference type="Proteomes" id="UP000637628">
    <property type="component" value="Unassembled WGS sequence"/>
</dbReference>
<organism evidence="2 3">
    <name type="scientific">Paractinoplanes durhamensis</name>
    <dbReference type="NCBI Taxonomy" id="113563"/>
    <lineage>
        <taxon>Bacteria</taxon>
        <taxon>Bacillati</taxon>
        <taxon>Actinomycetota</taxon>
        <taxon>Actinomycetes</taxon>
        <taxon>Micromonosporales</taxon>
        <taxon>Micromonosporaceae</taxon>
        <taxon>Paractinoplanes</taxon>
    </lineage>
</organism>
<evidence type="ECO:0000313" key="3">
    <source>
        <dbReference type="Proteomes" id="UP000637628"/>
    </source>
</evidence>
<dbReference type="InterPro" id="IPR002364">
    <property type="entry name" value="Quin_OxRdtase/zeta-crystal_CS"/>
</dbReference>
<dbReference type="PANTHER" id="PTHR43482:SF1">
    <property type="entry name" value="PROTEIN AST1-RELATED"/>
    <property type="match status" value="1"/>
</dbReference>
<protein>
    <submittedName>
        <fullName evidence="2">Oxidoreductase</fullName>
    </submittedName>
</protein>
<dbReference type="SUPFAM" id="SSF50129">
    <property type="entry name" value="GroES-like"/>
    <property type="match status" value="1"/>
</dbReference>
<accession>A0ABQ3YV27</accession>
<proteinExistence type="predicted"/>
<evidence type="ECO:0000259" key="1">
    <source>
        <dbReference type="SMART" id="SM00829"/>
    </source>
</evidence>
<dbReference type="Pfam" id="PF13602">
    <property type="entry name" value="ADH_zinc_N_2"/>
    <property type="match status" value="1"/>
</dbReference>
<feature type="domain" description="Enoyl reductase (ER)" evidence="1">
    <location>
        <begin position="5"/>
        <end position="250"/>
    </location>
</feature>
<sequence length="252" mass="25758">MDWKTRAWDRGPAFPMTLGWDLAGVVVRSTVPAFAAGDRVIAMSGQISTGLGTWADLVAVPAGLLTAAPARLPLVQAAALPLAGLTARQALDRVTPAPGERLLVTGAAGGVGSLAVQLARRSGARVDALVSRIAQVAVARELGASLVTDRVADLPVGAYDAVFDTASVHPGAALAPGGRYVSITDDPLPADIPGAAKNQVREDAAGLADLVALVDAGELRVRVGAWHAVEDVHRAHELFEAGGVPGKVVLIF</sequence>
<comment type="caution">
    <text evidence="2">The sequence shown here is derived from an EMBL/GenBank/DDBJ whole genome shotgun (WGS) entry which is preliminary data.</text>
</comment>
<dbReference type="Pfam" id="PF08240">
    <property type="entry name" value="ADH_N"/>
    <property type="match status" value="1"/>
</dbReference>
<dbReference type="PANTHER" id="PTHR43482">
    <property type="entry name" value="PROTEIN AST1-RELATED"/>
    <property type="match status" value="1"/>
</dbReference>
<name>A0ABQ3YV27_9ACTN</name>
<dbReference type="InterPro" id="IPR020843">
    <property type="entry name" value="ER"/>
</dbReference>
<dbReference type="InterPro" id="IPR013154">
    <property type="entry name" value="ADH-like_N"/>
</dbReference>
<dbReference type="EMBL" id="BOML01000022">
    <property type="protein sequence ID" value="GIE01428.1"/>
    <property type="molecule type" value="Genomic_DNA"/>
</dbReference>
<dbReference type="CDD" id="cd05289">
    <property type="entry name" value="MDR_like_2"/>
    <property type="match status" value="1"/>
</dbReference>
<evidence type="ECO:0000313" key="2">
    <source>
        <dbReference type="EMBL" id="GIE01428.1"/>
    </source>
</evidence>
<dbReference type="PROSITE" id="PS01162">
    <property type="entry name" value="QOR_ZETA_CRYSTAL"/>
    <property type="match status" value="1"/>
</dbReference>
<dbReference type="Gene3D" id="3.40.50.720">
    <property type="entry name" value="NAD(P)-binding Rossmann-like Domain"/>
    <property type="match status" value="1"/>
</dbReference>